<name>I4BZY1_DESTA</name>
<dbReference type="OrthoDB" id="5451477at2"/>
<dbReference type="Proteomes" id="UP000006055">
    <property type="component" value="Chromosome"/>
</dbReference>
<keyword evidence="2" id="KW-1185">Reference proteome</keyword>
<evidence type="ECO:0000313" key="2">
    <source>
        <dbReference type="Proteomes" id="UP000006055"/>
    </source>
</evidence>
<dbReference type="STRING" id="706587.Desti_0124"/>
<dbReference type="KEGG" id="dti:Desti_0124"/>
<organism evidence="1 2">
    <name type="scientific">Desulfomonile tiedjei (strain ATCC 49306 / DSM 6799 / DCB-1)</name>
    <dbReference type="NCBI Taxonomy" id="706587"/>
    <lineage>
        <taxon>Bacteria</taxon>
        <taxon>Pseudomonadati</taxon>
        <taxon>Thermodesulfobacteriota</taxon>
        <taxon>Desulfomonilia</taxon>
        <taxon>Desulfomonilales</taxon>
        <taxon>Desulfomonilaceae</taxon>
        <taxon>Desulfomonile</taxon>
    </lineage>
</organism>
<dbReference type="AlphaFoldDB" id="I4BZY1"/>
<dbReference type="EMBL" id="CP003360">
    <property type="protein sequence ID" value="AFM22872.1"/>
    <property type="molecule type" value="Genomic_DNA"/>
</dbReference>
<proteinExistence type="predicted"/>
<gene>
    <name evidence="1" type="ordered locus">Desti_0124</name>
</gene>
<dbReference type="eggNOG" id="COG3465">
    <property type="taxonomic scope" value="Bacteria"/>
</dbReference>
<dbReference type="HOGENOM" id="CLU_122294_0_0_7"/>
<protein>
    <recommendedName>
        <fullName evidence="3">Antitoxin SocA-like Panacea domain-containing protein</fullName>
    </recommendedName>
</protein>
<accession>I4BZY1</accession>
<reference evidence="2" key="1">
    <citation type="submission" date="2012-06" db="EMBL/GenBank/DDBJ databases">
        <title>Complete sequence of chromosome of Desulfomonile tiedjei DSM 6799.</title>
        <authorList>
            <person name="Lucas S."/>
            <person name="Copeland A."/>
            <person name="Lapidus A."/>
            <person name="Glavina del Rio T."/>
            <person name="Dalin E."/>
            <person name="Tice H."/>
            <person name="Bruce D."/>
            <person name="Goodwin L."/>
            <person name="Pitluck S."/>
            <person name="Peters L."/>
            <person name="Ovchinnikova G."/>
            <person name="Zeytun A."/>
            <person name="Lu M."/>
            <person name="Kyrpides N."/>
            <person name="Mavromatis K."/>
            <person name="Ivanova N."/>
            <person name="Brettin T."/>
            <person name="Detter J.C."/>
            <person name="Han C."/>
            <person name="Larimer F."/>
            <person name="Land M."/>
            <person name="Hauser L."/>
            <person name="Markowitz V."/>
            <person name="Cheng J.-F."/>
            <person name="Hugenholtz P."/>
            <person name="Woyke T."/>
            <person name="Wu D."/>
            <person name="Spring S."/>
            <person name="Schroeder M."/>
            <person name="Brambilla E."/>
            <person name="Klenk H.-P."/>
            <person name="Eisen J.A."/>
        </authorList>
    </citation>
    <scope>NUCLEOTIDE SEQUENCE [LARGE SCALE GENOMIC DNA]</scope>
    <source>
        <strain evidence="2">ATCC 49306 / DSM 6799 / DCB-1</strain>
    </source>
</reference>
<evidence type="ECO:0008006" key="3">
    <source>
        <dbReference type="Google" id="ProtNLM"/>
    </source>
</evidence>
<sequence>MGCTIDTPWHRYALIAELAQRLGRKSRQFGKTSLQKIIFLLQELEEVPTNYQFSLYTHGPFTAQILGDLDLVEGFGAVKVRYFTEGYGGYQISPDRESESIRNKAAQFLDQNKEKIDKVVDEFGAFSAKDLELRSTIVYLDRDAGRTKKDLSRDRFIQLVKRIKPRFSEDTIAVALKELEEKGFVEFRAD</sequence>
<evidence type="ECO:0000313" key="1">
    <source>
        <dbReference type="EMBL" id="AFM22872.1"/>
    </source>
</evidence>
<dbReference type="RefSeq" id="WP_014808031.1">
    <property type="nucleotide sequence ID" value="NC_018025.1"/>
</dbReference>